<accession>A0A9Y1BJH2</accession>
<comment type="similarity">
    <text evidence="2 6">Belongs to the FPP/GGPP synthase family.</text>
</comment>
<evidence type="ECO:0000256" key="1">
    <source>
        <dbReference type="ARBA" id="ARBA00001946"/>
    </source>
</evidence>
<organism evidence="8">
    <name type="scientific">Candidatus Heimdallarchaeum aukensis</name>
    <dbReference type="NCBI Taxonomy" id="2876573"/>
    <lineage>
        <taxon>Archaea</taxon>
        <taxon>Promethearchaeati</taxon>
        <taxon>Candidatus Heimdallarchaeota</taxon>
        <taxon>Candidatus Heimdallarchaeia (ex Rinke et al. 2021) (nom. nud.)</taxon>
        <taxon>Candidatus Heimdallarchaeales</taxon>
        <taxon>Candidatus Heimdallarchaeaceae</taxon>
        <taxon>Candidatus Heimdallarchaeum</taxon>
    </lineage>
</organism>
<feature type="coiled-coil region" evidence="7">
    <location>
        <begin position="272"/>
        <end position="299"/>
    </location>
</feature>
<dbReference type="SUPFAM" id="SSF48576">
    <property type="entry name" value="Terpenoid synthases"/>
    <property type="match status" value="1"/>
</dbReference>
<evidence type="ECO:0000256" key="7">
    <source>
        <dbReference type="SAM" id="Coils"/>
    </source>
</evidence>
<evidence type="ECO:0000256" key="5">
    <source>
        <dbReference type="ARBA" id="ARBA00022842"/>
    </source>
</evidence>
<dbReference type="InterPro" id="IPR000092">
    <property type="entry name" value="Polyprenyl_synt"/>
</dbReference>
<evidence type="ECO:0000256" key="3">
    <source>
        <dbReference type="ARBA" id="ARBA00022679"/>
    </source>
</evidence>
<dbReference type="InterPro" id="IPR008949">
    <property type="entry name" value="Isoprenoid_synthase_dom_sf"/>
</dbReference>
<keyword evidence="3 6" id="KW-0808">Transferase</keyword>
<name>A0A9Y1BJH2_9ARCH</name>
<dbReference type="PROSITE" id="PS00723">
    <property type="entry name" value="POLYPRENYL_SYNTHASE_1"/>
    <property type="match status" value="1"/>
</dbReference>
<dbReference type="SFLD" id="SFLDG01017">
    <property type="entry name" value="Polyprenyl_Transferase_Like"/>
    <property type="match status" value="1"/>
</dbReference>
<dbReference type="PANTHER" id="PTHR12001">
    <property type="entry name" value="GERANYLGERANYL PYROPHOSPHATE SYNTHASE"/>
    <property type="match status" value="1"/>
</dbReference>
<evidence type="ECO:0000256" key="6">
    <source>
        <dbReference type="RuleBase" id="RU004466"/>
    </source>
</evidence>
<dbReference type="Gene3D" id="1.10.600.10">
    <property type="entry name" value="Farnesyl Diphosphate Synthase"/>
    <property type="match status" value="1"/>
</dbReference>
<sequence length="358" mass="40891">MNFKGFYTKKMEQVNIALTQFINEEIAACKDNPFLEYYVQEVNNFLFSGGKRIRPVLMLLSYEACLNTNFNESIYPASLSIELLHNASLIHDDIMDFAETRRGKKAFHVVLRDYSKQNYPKKNVQPEDYGLAMGILGGDFVYNLAYKALNRVDFKPDIMIKAASEFNKGFMEVVKGVIYETDMQGRFEVTEKQYFEMINGKTAALFEKATKMGAIYAEAEETQLKALSSYARNMGIAFQIVDDIIGTFGDEMKTGKPVDSDIKEGKKTILLIKTIENANDKEKDKLKQVIGKRNATKEEIEEIKDIMRETGALDYAKAKAEELFSTCKLFIEKAEPAFEKKYKEYLIEIAKMGVNRSK</sequence>
<keyword evidence="5" id="KW-0460">Magnesium</keyword>
<dbReference type="GO" id="GO:0004659">
    <property type="term" value="F:prenyltransferase activity"/>
    <property type="evidence" value="ECO:0007669"/>
    <property type="project" value="InterPro"/>
</dbReference>
<keyword evidence="7" id="KW-0175">Coiled coil</keyword>
<reference evidence="8" key="1">
    <citation type="journal article" date="2022" name="Nat. Microbiol.">
        <title>Unique mobile elements and scalable gene flow at the prokaryote-eukaryote boundary revealed by circularized Asgard archaea genomes.</title>
        <authorList>
            <person name="Wu F."/>
            <person name="Speth D.R."/>
            <person name="Philosof A."/>
            <person name="Cremiere A."/>
            <person name="Narayanan A."/>
            <person name="Barco R.A."/>
            <person name="Connon S.A."/>
            <person name="Amend J.P."/>
            <person name="Antoshechkin I.A."/>
            <person name="Orphan V.J."/>
        </authorList>
    </citation>
    <scope>NUCLEOTIDE SEQUENCE</scope>
    <source>
        <strain evidence="8">PM71</strain>
    </source>
</reference>
<evidence type="ECO:0000256" key="4">
    <source>
        <dbReference type="ARBA" id="ARBA00022723"/>
    </source>
</evidence>
<dbReference type="Proteomes" id="UP001201020">
    <property type="component" value="Chromosome"/>
</dbReference>
<gene>
    <name evidence="8" type="ORF">K9W45_10220</name>
</gene>
<dbReference type="Pfam" id="PF00348">
    <property type="entry name" value="polyprenyl_synt"/>
    <property type="match status" value="1"/>
</dbReference>
<dbReference type="GO" id="GO:0046872">
    <property type="term" value="F:metal ion binding"/>
    <property type="evidence" value="ECO:0007669"/>
    <property type="project" value="UniProtKB-KW"/>
</dbReference>
<dbReference type="AlphaFoldDB" id="A0A9Y1BJH2"/>
<dbReference type="PANTHER" id="PTHR12001:SF85">
    <property type="entry name" value="SHORT CHAIN ISOPRENYL DIPHOSPHATE SYNTHASE"/>
    <property type="match status" value="1"/>
</dbReference>
<dbReference type="InterPro" id="IPR033749">
    <property type="entry name" value="Polyprenyl_synt_CS"/>
</dbReference>
<evidence type="ECO:0000313" key="8">
    <source>
        <dbReference type="EMBL" id="UJG40203.1"/>
    </source>
</evidence>
<comment type="cofactor">
    <cofactor evidence="1">
        <name>Mg(2+)</name>
        <dbReference type="ChEBI" id="CHEBI:18420"/>
    </cofactor>
</comment>
<dbReference type="EMBL" id="CP084166">
    <property type="protein sequence ID" value="UJG40203.1"/>
    <property type="molecule type" value="Genomic_DNA"/>
</dbReference>
<dbReference type="GO" id="GO:0008299">
    <property type="term" value="P:isoprenoid biosynthetic process"/>
    <property type="evidence" value="ECO:0007669"/>
    <property type="project" value="InterPro"/>
</dbReference>
<protein>
    <submittedName>
        <fullName evidence="8">Polyprenyl synthetase family protein</fullName>
    </submittedName>
</protein>
<keyword evidence="4" id="KW-0479">Metal-binding</keyword>
<evidence type="ECO:0000256" key="2">
    <source>
        <dbReference type="ARBA" id="ARBA00006706"/>
    </source>
</evidence>
<dbReference type="CDD" id="cd00685">
    <property type="entry name" value="Trans_IPPS_HT"/>
    <property type="match status" value="1"/>
</dbReference>
<dbReference type="SFLD" id="SFLDS00005">
    <property type="entry name" value="Isoprenoid_Synthase_Type_I"/>
    <property type="match status" value="1"/>
</dbReference>
<proteinExistence type="inferred from homology"/>
<dbReference type="PROSITE" id="PS00444">
    <property type="entry name" value="POLYPRENYL_SYNTHASE_2"/>
    <property type="match status" value="1"/>
</dbReference>